<dbReference type="AlphaFoldDB" id="A0A3A3FRZ9"/>
<dbReference type="EMBL" id="QYUO01000001">
    <property type="protein sequence ID" value="RJF98922.1"/>
    <property type="molecule type" value="Genomic_DNA"/>
</dbReference>
<sequence length="346" mass="37030">MNKTFWKQFAIALALFLAGYFTFNGKLFAQTLEKPKVSIAVGGKNLFYYLPLTVAEQLGYFKDEGLQVEISDFAGGAKALQALVGGSADVVSGAYEHTINMQAKGQSITAFVLQGRAPQIVLAVSNKTMPNYKSIADLKGKKIGVTAPGSSTNMMANFVLAKGGLKPTDVSFIGVGTSAGALAAMRSGQIDAIANLDPVVTMLQQKNDVRVIADTRTLKDTNDVFGGPMPAATLYTTDAFLKKNPNTAQALTNAMVRALKWLQKAGPSDIIKVVPESYLLGDRALYIDAFMKVREAISPDGMIPDAGPKTALKTLQAFDPELASKNIDLAKTYTNELVKKANAKYK</sequence>
<evidence type="ECO:0000313" key="5">
    <source>
        <dbReference type="EMBL" id="RJF98922.1"/>
    </source>
</evidence>
<dbReference type="SMART" id="SM00062">
    <property type="entry name" value="PBPb"/>
    <property type="match status" value="1"/>
</dbReference>
<gene>
    <name evidence="5" type="ORF">D3871_10665</name>
</gene>
<proteinExistence type="inferred from homology"/>
<dbReference type="GO" id="GO:0042597">
    <property type="term" value="C:periplasmic space"/>
    <property type="evidence" value="ECO:0007669"/>
    <property type="project" value="UniProtKB-SubCell"/>
</dbReference>
<comment type="caution">
    <text evidence="5">The sequence shown here is derived from an EMBL/GenBank/DDBJ whole genome shotgun (WGS) entry which is preliminary data.</text>
</comment>
<dbReference type="Proteomes" id="UP000265955">
    <property type="component" value="Unassembled WGS sequence"/>
</dbReference>
<evidence type="ECO:0000256" key="2">
    <source>
        <dbReference type="ARBA" id="ARBA00010742"/>
    </source>
</evidence>
<evidence type="ECO:0000259" key="4">
    <source>
        <dbReference type="SMART" id="SM00062"/>
    </source>
</evidence>
<dbReference type="RefSeq" id="WP_119768867.1">
    <property type="nucleotide sequence ID" value="NZ_QYUO01000001.1"/>
</dbReference>
<keyword evidence="6" id="KW-1185">Reference proteome</keyword>
<comment type="subcellular location">
    <subcellularLocation>
        <location evidence="1">Periplasm</location>
    </subcellularLocation>
</comment>
<evidence type="ECO:0000256" key="3">
    <source>
        <dbReference type="ARBA" id="ARBA00022729"/>
    </source>
</evidence>
<evidence type="ECO:0000256" key="1">
    <source>
        <dbReference type="ARBA" id="ARBA00004418"/>
    </source>
</evidence>
<dbReference type="Gene3D" id="3.40.190.10">
    <property type="entry name" value="Periplasmic binding protein-like II"/>
    <property type="match status" value="2"/>
</dbReference>
<organism evidence="5 6">
    <name type="scientific">Noviherbaspirillum saxi</name>
    <dbReference type="NCBI Taxonomy" id="2320863"/>
    <lineage>
        <taxon>Bacteria</taxon>
        <taxon>Pseudomonadati</taxon>
        <taxon>Pseudomonadota</taxon>
        <taxon>Betaproteobacteria</taxon>
        <taxon>Burkholderiales</taxon>
        <taxon>Oxalobacteraceae</taxon>
        <taxon>Noviherbaspirillum</taxon>
    </lineage>
</organism>
<accession>A0A3A3FRZ9</accession>
<comment type="similarity">
    <text evidence="2">Belongs to the bacterial solute-binding protein SsuA/TauA family.</text>
</comment>
<evidence type="ECO:0000313" key="6">
    <source>
        <dbReference type="Proteomes" id="UP000265955"/>
    </source>
</evidence>
<dbReference type="PANTHER" id="PTHR30024:SF47">
    <property type="entry name" value="TAURINE-BINDING PERIPLASMIC PROTEIN"/>
    <property type="match status" value="1"/>
</dbReference>
<dbReference type="OrthoDB" id="286202at2"/>
<dbReference type="InterPro" id="IPR001638">
    <property type="entry name" value="Solute-binding_3/MltF_N"/>
</dbReference>
<dbReference type="PANTHER" id="PTHR30024">
    <property type="entry name" value="ALIPHATIC SULFONATES-BINDING PROTEIN-RELATED"/>
    <property type="match status" value="1"/>
</dbReference>
<name>A0A3A3FRZ9_9BURK</name>
<dbReference type="Pfam" id="PF13379">
    <property type="entry name" value="NMT1_2"/>
    <property type="match status" value="1"/>
</dbReference>
<reference evidence="6" key="1">
    <citation type="submission" date="2018-09" db="EMBL/GenBank/DDBJ databases">
        <authorList>
            <person name="Zhu H."/>
        </authorList>
    </citation>
    <scope>NUCLEOTIDE SEQUENCE [LARGE SCALE GENOMIC DNA]</scope>
    <source>
        <strain evidence="6">K1R23-30</strain>
    </source>
</reference>
<dbReference type="GO" id="GO:0042918">
    <property type="term" value="P:alkanesulfonate transmembrane transport"/>
    <property type="evidence" value="ECO:0007669"/>
    <property type="project" value="TreeGrafter"/>
</dbReference>
<keyword evidence="3" id="KW-0732">Signal</keyword>
<feature type="domain" description="Solute-binding protein family 3/N-terminal" evidence="4">
    <location>
        <begin position="36"/>
        <end position="274"/>
    </location>
</feature>
<dbReference type="SUPFAM" id="SSF53850">
    <property type="entry name" value="Periplasmic binding protein-like II"/>
    <property type="match status" value="1"/>
</dbReference>
<protein>
    <submittedName>
        <fullName evidence="5">ABC transporter substrate-binding protein</fullName>
    </submittedName>
</protein>